<dbReference type="PANTHER" id="PTHR13832:SF827">
    <property type="entry name" value="PROTEIN PHOSPHATASE 1L"/>
    <property type="match status" value="1"/>
</dbReference>
<dbReference type="Proteomes" id="UP000657006">
    <property type="component" value="Unassembled WGS sequence"/>
</dbReference>
<dbReference type="SUPFAM" id="SSF81606">
    <property type="entry name" value="PP2C-like"/>
    <property type="match status" value="1"/>
</dbReference>
<dbReference type="GO" id="GO:0004722">
    <property type="term" value="F:protein serine/threonine phosphatase activity"/>
    <property type="evidence" value="ECO:0007669"/>
    <property type="project" value="InterPro"/>
</dbReference>
<dbReference type="SMART" id="SM00331">
    <property type="entry name" value="PP2C_SIG"/>
    <property type="match status" value="1"/>
</dbReference>
<organism evidence="2 3">
    <name type="scientific">Bianquea renquensis</name>
    <dbReference type="NCBI Taxonomy" id="2763661"/>
    <lineage>
        <taxon>Bacteria</taxon>
        <taxon>Bacillati</taxon>
        <taxon>Bacillota</taxon>
        <taxon>Clostridia</taxon>
        <taxon>Eubacteriales</taxon>
        <taxon>Bianqueaceae</taxon>
        <taxon>Bianquea</taxon>
    </lineage>
</organism>
<keyword evidence="3" id="KW-1185">Reference proteome</keyword>
<dbReference type="CDD" id="cd00143">
    <property type="entry name" value="PP2Cc"/>
    <property type="match status" value="1"/>
</dbReference>
<protein>
    <submittedName>
        <fullName evidence="2">Stp1/IreP family PP2C-type Ser/Thr phosphatase</fullName>
    </submittedName>
</protein>
<reference evidence="2" key="1">
    <citation type="submission" date="2020-08" db="EMBL/GenBank/DDBJ databases">
        <title>Genome public.</title>
        <authorList>
            <person name="Liu C."/>
            <person name="Sun Q."/>
        </authorList>
    </citation>
    <scope>NUCLEOTIDE SEQUENCE</scope>
    <source>
        <strain evidence="2">NSJ-32</strain>
    </source>
</reference>
<dbReference type="InterPro" id="IPR001932">
    <property type="entry name" value="PPM-type_phosphatase-like_dom"/>
</dbReference>
<dbReference type="PROSITE" id="PS51746">
    <property type="entry name" value="PPM_2"/>
    <property type="match status" value="1"/>
</dbReference>
<comment type="caution">
    <text evidence="2">The sequence shown here is derived from an EMBL/GenBank/DDBJ whole genome shotgun (WGS) entry which is preliminary data.</text>
</comment>
<name>A0A926I1T2_9FIRM</name>
<dbReference type="RefSeq" id="WP_177714279.1">
    <property type="nucleotide sequence ID" value="NZ_JACRSQ010000012.1"/>
</dbReference>
<dbReference type="Gene3D" id="3.60.40.10">
    <property type="entry name" value="PPM-type phosphatase domain"/>
    <property type="match status" value="1"/>
</dbReference>
<dbReference type="InterPro" id="IPR036457">
    <property type="entry name" value="PPM-type-like_dom_sf"/>
</dbReference>
<evidence type="ECO:0000259" key="1">
    <source>
        <dbReference type="PROSITE" id="PS51746"/>
    </source>
</evidence>
<dbReference type="EMBL" id="JACRSQ010000012">
    <property type="protein sequence ID" value="MBC8543753.1"/>
    <property type="molecule type" value="Genomic_DNA"/>
</dbReference>
<dbReference type="AlphaFoldDB" id="A0A926I1T2"/>
<dbReference type="NCBIfam" id="NF033484">
    <property type="entry name" value="Stp1_PP2C_phos"/>
    <property type="match status" value="1"/>
</dbReference>
<dbReference type="SMART" id="SM00332">
    <property type="entry name" value="PP2Cc"/>
    <property type="match status" value="1"/>
</dbReference>
<dbReference type="PANTHER" id="PTHR13832">
    <property type="entry name" value="PROTEIN PHOSPHATASE 2C"/>
    <property type="match status" value="1"/>
</dbReference>
<feature type="domain" description="PPM-type phosphatase" evidence="1">
    <location>
        <begin position="1"/>
        <end position="252"/>
    </location>
</feature>
<dbReference type="Pfam" id="PF13672">
    <property type="entry name" value="PP2C_2"/>
    <property type="match status" value="1"/>
</dbReference>
<proteinExistence type="predicted"/>
<sequence length="260" mass="28205">MFAAAKCDVGKLRKTNQDSVYCSMEPVGDLPNLFIVADGMGGHLAGEHASSEAVQFFVQEVAEKSFKEDSIVKLLREGVESANRYVYKLSKQSSAWTGMGTTFVAAVIMEDTLFCVNVGDSRLYLVQADGQGGVGLKKLTIDHSVVEELVQKGEITEEEARVHPQKNVITRAVGIEEQVSVDAFEIPLTGILRVLLCSDGLSNMVEDTELLRLLGTTVPSSQDEIEGLAEQLIDRANGNGGYDNISVILIDLWKEGAQHA</sequence>
<evidence type="ECO:0000313" key="2">
    <source>
        <dbReference type="EMBL" id="MBC8543753.1"/>
    </source>
</evidence>
<dbReference type="InterPro" id="IPR015655">
    <property type="entry name" value="PP2C"/>
</dbReference>
<gene>
    <name evidence="2" type="ORF">H8730_09360</name>
</gene>
<accession>A0A926I1T2</accession>
<evidence type="ECO:0000313" key="3">
    <source>
        <dbReference type="Proteomes" id="UP000657006"/>
    </source>
</evidence>